<organism evidence="2 3">
    <name type="scientific">Leyella stercorea CAG:629</name>
    <dbReference type="NCBI Taxonomy" id="1263103"/>
    <lineage>
        <taxon>Bacteria</taxon>
        <taxon>Pseudomonadati</taxon>
        <taxon>Bacteroidota</taxon>
        <taxon>Bacteroidia</taxon>
        <taxon>Bacteroidales</taxon>
        <taxon>Prevotellaceae</taxon>
        <taxon>Leyella</taxon>
    </lineage>
</organism>
<dbReference type="AlphaFoldDB" id="R7H5G6"/>
<comment type="caution">
    <text evidence="2">The sequence shown here is derived from an EMBL/GenBank/DDBJ whole genome shotgun (WGS) entry which is preliminary data.</text>
</comment>
<dbReference type="EMBL" id="CBIT010000252">
    <property type="protein sequence ID" value="CDE34600.1"/>
    <property type="molecule type" value="Genomic_DNA"/>
</dbReference>
<dbReference type="Proteomes" id="UP000018072">
    <property type="component" value="Unassembled WGS sequence"/>
</dbReference>
<keyword evidence="1" id="KW-0732">Signal</keyword>
<name>R7H5G6_9BACT</name>
<accession>R7H5G6</accession>
<gene>
    <name evidence="2" type="ORF">BN741_00212</name>
</gene>
<feature type="signal peptide" evidence="1">
    <location>
        <begin position="1"/>
        <end position="22"/>
    </location>
</feature>
<proteinExistence type="predicted"/>
<evidence type="ECO:0000313" key="3">
    <source>
        <dbReference type="Proteomes" id="UP000018072"/>
    </source>
</evidence>
<evidence type="ECO:0000313" key="2">
    <source>
        <dbReference type="EMBL" id="CDE34600.1"/>
    </source>
</evidence>
<reference evidence="2" key="1">
    <citation type="submission" date="2012-11" db="EMBL/GenBank/DDBJ databases">
        <title>Dependencies among metagenomic species, viruses, plasmids and units of genetic variation.</title>
        <authorList>
            <person name="Nielsen H.B."/>
            <person name="Almeida M."/>
            <person name="Juncker A.S."/>
            <person name="Rasmussen S."/>
            <person name="Li J."/>
            <person name="Sunagawa S."/>
            <person name="Plichta D."/>
            <person name="Gautier L."/>
            <person name="Le Chatelier E."/>
            <person name="Peletier E."/>
            <person name="Bonde I."/>
            <person name="Nielsen T."/>
            <person name="Manichanh C."/>
            <person name="Arumugam M."/>
            <person name="Batto J."/>
            <person name="Santos M.B.Q.D."/>
            <person name="Blom N."/>
            <person name="Borruel N."/>
            <person name="Burgdorf K.S."/>
            <person name="Boumezbeur F."/>
            <person name="Casellas F."/>
            <person name="Dore J."/>
            <person name="Guarner F."/>
            <person name="Hansen T."/>
            <person name="Hildebrand F."/>
            <person name="Kaas R.S."/>
            <person name="Kennedy S."/>
            <person name="Kristiansen K."/>
            <person name="Kultima J.R."/>
            <person name="Leonard P."/>
            <person name="Levenez F."/>
            <person name="Lund O."/>
            <person name="Moumen B."/>
            <person name="Le Paslier D."/>
            <person name="Pons N."/>
            <person name="Pedersen O."/>
            <person name="Prifti E."/>
            <person name="Qin J."/>
            <person name="Raes J."/>
            <person name="Tap J."/>
            <person name="Tims S."/>
            <person name="Ussery D.W."/>
            <person name="Yamada T."/>
            <person name="MetaHit consortium"/>
            <person name="Renault P."/>
            <person name="Sicheritz-Ponten T."/>
            <person name="Bork P."/>
            <person name="Wang J."/>
            <person name="Brunak S."/>
            <person name="Ehrlich S.D."/>
        </authorList>
    </citation>
    <scope>NUCLEOTIDE SEQUENCE [LARGE SCALE GENOMIC DNA]</scope>
</reference>
<evidence type="ECO:0000256" key="1">
    <source>
        <dbReference type="SAM" id="SignalP"/>
    </source>
</evidence>
<sequence length="146" mass="16793">MKKRLFATMLLFTCILSLTSCSKDDGDWDAMKWEKNNYEETLTPSFGKAIGVPKLGGTYTFKCKNYKNFWIEYVNEQVRDKTIKYVPAYDDKLYSEIKGSYTSSKVEGNTLTVTFAPNETQDGRYVRVEVSAGDIFDKIIFVQKPE</sequence>
<protein>
    <recommendedName>
        <fullName evidence="4">Lipoprotein</fullName>
    </recommendedName>
</protein>
<evidence type="ECO:0008006" key="4">
    <source>
        <dbReference type="Google" id="ProtNLM"/>
    </source>
</evidence>
<dbReference type="RefSeq" id="WP_022429525.1">
    <property type="nucleotide sequence ID" value="NZ_FR899153.1"/>
</dbReference>
<dbReference type="PROSITE" id="PS51257">
    <property type="entry name" value="PROKAR_LIPOPROTEIN"/>
    <property type="match status" value="1"/>
</dbReference>
<feature type="chain" id="PRO_5004434437" description="Lipoprotein" evidence="1">
    <location>
        <begin position="23"/>
        <end position="146"/>
    </location>
</feature>